<protein>
    <submittedName>
        <fullName evidence="1">Uncharacterized protein</fullName>
    </submittedName>
</protein>
<dbReference type="EMBL" id="JAAEDL010000014">
    <property type="protein sequence ID" value="MBR0681796.1"/>
    <property type="molecule type" value="Genomic_DNA"/>
</dbReference>
<dbReference type="Proteomes" id="UP001138709">
    <property type="component" value="Unassembled WGS sequence"/>
</dbReference>
<dbReference type="RefSeq" id="WP_211847323.1">
    <property type="nucleotide sequence ID" value="NZ_JAAEDL010000014.1"/>
</dbReference>
<sequence>MHRPTDDAGRASRLGFDALVTLSQDLLDSHGLAEQGRAVEAAARLAVERLPGAAMVRVQWRGPQPGAAAPPLVTIFPLGSAAPAVGPPWRAVAEFAEALVRDALRALAERRGG</sequence>
<comment type="caution">
    <text evidence="1">The sequence shown here is derived from an EMBL/GenBank/DDBJ whole genome shotgun (WGS) entry which is preliminary data.</text>
</comment>
<keyword evidence="2" id="KW-1185">Reference proteome</keyword>
<proteinExistence type="predicted"/>
<evidence type="ECO:0000313" key="2">
    <source>
        <dbReference type="Proteomes" id="UP001138709"/>
    </source>
</evidence>
<accession>A0A9X9XDL0</accession>
<dbReference type="AlphaFoldDB" id="A0A9X9XDL0"/>
<organism evidence="1 2">
    <name type="scientific">Neoroseomonas eburnea</name>
    <dbReference type="NCBI Taxonomy" id="1346889"/>
    <lineage>
        <taxon>Bacteria</taxon>
        <taxon>Pseudomonadati</taxon>
        <taxon>Pseudomonadota</taxon>
        <taxon>Alphaproteobacteria</taxon>
        <taxon>Acetobacterales</taxon>
        <taxon>Acetobacteraceae</taxon>
        <taxon>Neoroseomonas</taxon>
    </lineage>
</organism>
<reference evidence="1" key="1">
    <citation type="submission" date="2020-01" db="EMBL/GenBank/DDBJ databases">
        <authorList>
            <person name="Rat A."/>
        </authorList>
    </citation>
    <scope>NUCLEOTIDE SEQUENCE</scope>
    <source>
        <strain evidence="1">LMG 31228</strain>
    </source>
</reference>
<evidence type="ECO:0000313" key="1">
    <source>
        <dbReference type="EMBL" id="MBR0681796.1"/>
    </source>
</evidence>
<reference evidence="1" key="2">
    <citation type="journal article" date="2021" name="Syst. Appl. Microbiol.">
        <title>Roseomonas hellenica sp. nov., isolated from roots of wild-growing Alkanna tinctoria.</title>
        <authorList>
            <person name="Rat A."/>
            <person name="Naranjo H.D."/>
            <person name="Lebbe L."/>
            <person name="Cnockaert M."/>
            <person name="Krigas N."/>
            <person name="Grigoriadou K."/>
            <person name="Maloupa E."/>
            <person name="Willems A."/>
        </authorList>
    </citation>
    <scope>NUCLEOTIDE SEQUENCE</scope>
    <source>
        <strain evidence="1">LMG 31228</strain>
    </source>
</reference>
<name>A0A9X9XDL0_9PROT</name>
<gene>
    <name evidence="1" type="ORF">GXW74_14975</name>
</gene>